<sequence length="239" mass="27432">MVYQVYLNWIGNQYDGRELLVFPNRQYADEFYNRCITTNTSTNPLTDVVRYSPQFWSFHMENESRPFYFIQTNAKDLIPTVMAARISGYDNNHATGAMPIIHTDSTSNTEYKSGKSYYIRTKATPHLYWFHDTSTSHIQLDSIKRTKFQFDRQNSGSTSPTDVLLVLERKDHVRLTALSASGNTEVGVCNSHVTTSAKSFEFTFGSFYNGDLGVDWAFKSNGFVTYQVNYSGEEWEIVS</sequence>
<dbReference type="Proteomes" id="UP001583193">
    <property type="component" value="Unassembled WGS sequence"/>
</dbReference>
<reference evidence="1 2" key="1">
    <citation type="journal article" date="2024" name="IMA Fungus">
        <title>IMA Genome - F19 : A genome assembly and annotation guide to empower mycologists, including annotated draft genome sequences of Ceratocystis pirilliformis, Diaporthe australafricana, Fusarium ophioides, Paecilomyces lecythidis, and Sporothrix stenoceras.</title>
        <authorList>
            <person name="Aylward J."/>
            <person name="Wilson A.M."/>
            <person name="Visagie C.M."/>
            <person name="Spraker J."/>
            <person name="Barnes I."/>
            <person name="Buitendag C."/>
            <person name="Ceriani C."/>
            <person name="Del Mar Angel L."/>
            <person name="du Plessis D."/>
            <person name="Fuchs T."/>
            <person name="Gasser K."/>
            <person name="Kramer D."/>
            <person name="Li W."/>
            <person name="Munsamy K."/>
            <person name="Piso A."/>
            <person name="Price J.L."/>
            <person name="Sonnekus B."/>
            <person name="Thomas C."/>
            <person name="van der Nest A."/>
            <person name="van Dijk A."/>
            <person name="van Heerden A."/>
            <person name="van Vuuren N."/>
            <person name="Yilmaz N."/>
            <person name="Duong T.A."/>
            <person name="van der Merwe N.A."/>
            <person name="Wingfield M.J."/>
            <person name="Wingfield B.D."/>
        </authorList>
    </citation>
    <scope>NUCLEOTIDE SEQUENCE [LARGE SCALE GENOMIC DNA]</scope>
    <source>
        <strain evidence="1 2">CMW 18167</strain>
    </source>
</reference>
<proteinExistence type="predicted"/>
<keyword evidence="2" id="KW-1185">Reference proteome</keyword>
<protein>
    <submittedName>
        <fullName evidence="1">Uncharacterized protein</fullName>
    </submittedName>
</protein>
<comment type="caution">
    <text evidence="1">The sequence shown here is derived from an EMBL/GenBank/DDBJ whole genome shotgun (WGS) entry which is preliminary data.</text>
</comment>
<gene>
    <name evidence="1" type="ORF">Plec18167_006317</name>
</gene>
<name>A0ABR3XCB2_9EURO</name>
<organism evidence="1 2">
    <name type="scientific">Paecilomyces lecythidis</name>
    <dbReference type="NCBI Taxonomy" id="3004212"/>
    <lineage>
        <taxon>Eukaryota</taxon>
        <taxon>Fungi</taxon>
        <taxon>Dikarya</taxon>
        <taxon>Ascomycota</taxon>
        <taxon>Pezizomycotina</taxon>
        <taxon>Eurotiomycetes</taxon>
        <taxon>Eurotiomycetidae</taxon>
        <taxon>Eurotiales</taxon>
        <taxon>Thermoascaceae</taxon>
        <taxon>Paecilomyces</taxon>
    </lineage>
</organism>
<evidence type="ECO:0000313" key="1">
    <source>
        <dbReference type="EMBL" id="KAL1873268.1"/>
    </source>
</evidence>
<dbReference type="EMBL" id="JAVDPF010000022">
    <property type="protein sequence ID" value="KAL1873268.1"/>
    <property type="molecule type" value="Genomic_DNA"/>
</dbReference>
<accession>A0ABR3XCB2</accession>
<evidence type="ECO:0000313" key="2">
    <source>
        <dbReference type="Proteomes" id="UP001583193"/>
    </source>
</evidence>